<evidence type="ECO:0000313" key="2">
    <source>
        <dbReference type="EMBL" id="SFV86385.1"/>
    </source>
</evidence>
<gene>
    <name evidence="2" type="ORF">MNB_SUP05-SYMBIONT-4-564</name>
</gene>
<protein>
    <recommendedName>
        <fullName evidence="1">ACB domain-containing protein</fullName>
    </recommendedName>
</protein>
<dbReference type="GO" id="GO:0000062">
    <property type="term" value="F:fatty-acyl-CoA binding"/>
    <property type="evidence" value="ECO:0007669"/>
    <property type="project" value="InterPro"/>
</dbReference>
<dbReference type="EMBL" id="FPHY01000073">
    <property type="protein sequence ID" value="SFV86385.1"/>
    <property type="molecule type" value="Genomic_DNA"/>
</dbReference>
<dbReference type="InterPro" id="IPR000582">
    <property type="entry name" value="Acyl-CoA-binding_protein"/>
</dbReference>
<proteinExistence type="predicted"/>
<dbReference type="PROSITE" id="PS51228">
    <property type="entry name" value="ACB_2"/>
    <property type="match status" value="1"/>
</dbReference>
<feature type="domain" description="ACB" evidence="1">
    <location>
        <begin position="1"/>
        <end position="17"/>
    </location>
</feature>
<accession>A0A1W1DXD8</accession>
<evidence type="ECO:0000259" key="1">
    <source>
        <dbReference type="PROSITE" id="PS51228"/>
    </source>
</evidence>
<sequence>MQKYIEKLKKLDEKSSEELISNGSEEHAIALINRLLINAKENVNIISSKLSLYNNSLVIGALKTALKNNVSIKLLLDDYADSGIDKGNEFLKICKENTGCNVKTYKQQLNAHIITRDGKAFRYCEKLGSNTAVASFNYPSVVKNADDKVFGKDSIFSNASNFCLS</sequence>
<dbReference type="Gene3D" id="3.30.870.10">
    <property type="entry name" value="Endonuclease Chain A"/>
    <property type="match status" value="1"/>
</dbReference>
<name>A0A1W1DXD8_9ZZZZ</name>
<organism evidence="2">
    <name type="scientific">hydrothermal vent metagenome</name>
    <dbReference type="NCBI Taxonomy" id="652676"/>
    <lineage>
        <taxon>unclassified sequences</taxon>
        <taxon>metagenomes</taxon>
        <taxon>ecological metagenomes</taxon>
    </lineage>
</organism>
<dbReference type="AlphaFoldDB" id="A0A1W1DXD8"/>
<reference evidence="2" key="1">
    <citation type="submission" date="2016-10" db="EMBL/GenBank/DDBJ databases">
        <authorList>
            <person name="de Groot N.N."/>
        </authorList>
    </citation>
    <scope>NUCLEOTIDE SEQUENCE</scope>
</reference>